<dbReference type="RefSeq" id="WP_132747850.1">
    <property type="nucleotide sequence ID" value="NZ_SLXK01000045.1"/>
</dbReference>
<reference evidence="1 2" key="1">
    <citation type="submission" date="2019-03" db="EMBL/GenBank/DDBJ databases">
        <title>Genomic Encyclopedia of Type Strains, Phase IV (KMG-IV): sequencing the most valuable type-strain genomes for metagenomic binning, comparative biology and taxonomic classification.</title>
        <authorList>
            <person name="Goeker M."/>
        </authorList>
    </citation>
    <scope>NUCLEOTIDE SEQUENCE [LARGE SCALE GENOMIC DNA]</scope>
    <source>
        <strain evidence="1 2">DSM 19377</strain>
    </source>
</reference>
<comment type="caution">
    <text evidence="1">The sequence shown here is derived from an EMBL/GenBank/DDBJ whole genome shotgun (WGS) entry which is preliminary data.</text>
</comment>
<dbReference type="AlphaFoldDB" id="A0A4R2NIC8"/>
<dbReference type="OrthoDB" id="4986073at2"/>
<accession>A0A4R2NIC8</accession>
<name>A0A4R2NIC8_9BACL</name>
<organism evidence="1 2">
    <name type="scientific">Scopulibacillus darangshiensis</name>
    <dbReference type="NCBI Taxonomy" id="442528"/>
    <lineage>
        <taxon>Bacteria</taxon>
        <taxon>Bacillati</taxon>
        <taxon>Bacillota</taxon>
        <taxon>Bacilli</taxon>
        <taxon>Bacillales</taxon>
        <taxon>Sporolactobacillaceae</taxon>
        <taxon>Scopulibacillus</taxon>
    </lineage>
</organism>
<proteinExistence type="predicted"/>
<evidence type="ECO:0000313" key="1">
    <source>
        <dbReference type="EMBL" id="TCP21167.1"/>
    </source>
</evidence>
<dbReference type="Proteomes" id="UP000295416">
    <property type="component" value="Unassembled WGS sequence"/>
</dbReference>
<dbReference type="InterPro" id="IPR043128">
    <property type="entry name" value="Rev_trsase/Diguanyl_cyclase"/>
</dbReference>
<evidence type="ECO:0008006" key="3">
    <source>
        <dbReference type="Google" id="ProtNLM"/>
    </source>
</evidence>
<dbReference type="EMBL" id="SLXK01000045">
    <property type="protein sequence ID" value="TCP21167.1"/>
    <property type="molecule type" value="Genomic_DNA"/>
</dbReference>
<keyword evidence="2" id="KW-1185">Reference proteome</keyword>
<gene>
    <name evidence="1" type="ORF">EV207_14522</name>
</gene>
<protein>
    <recommendedName>
        <fullName evidence="3">Transcriptional regulator</fullName>
    </recommendedName>
</protein>
<sequence>MIRIGVLGSKLFIDAVSIHYALFPEVTFVSYMYESPRKIDHLIEKAGGEVDFLLFSGAIPFYYGQQKRTEYKLKAAFIPFSELMVSLSLFSISYREKLPLAAVSIDLPNHVLLDHVLSEAQINDRPVHVTDYPWIYKMEEDITHLDIARFVRFHTELYREKKTAYALTSIHAVYEELQKLAVPSTYMIQPEQSLKDGLEKAVTLAKLNKAKASQIAVISIKISDYPSSQDSQVFRLQLLQQLHEIGKRLNARVSMDHYQPFLIYTNRGSLESAQKDRNLQLIQELEEKVKFPLQIGIGFGLTMNSAENHATQALYFTEKFSTKKTTIFLLDENKKLIGPLFENEKQYALKNEDQEIQMLAEQLKMNTKKLNRFIDFIGTNQFRSFSAQELADYFEISRRSAERLIKRFLEQDFLNIAGEEQPYDQGRPRALYTATGKLKKYISF</sequence>
<dbReference type="Gene3D" id="3.30.70.270">
    <property type="match status" value="1"/>
</dbReference>
<evidence type="ECO:0000313" key="2">
    <source>
        <dbReference type="Proteomes" id="UP000295416"/>
    </source>
</evidence>